<sequence>MQLNTLFKASAVATALLLAGCGGDININTNSEAPAPAPAPSPSPSPAPDPSEPLPGQFSASLSEQASAALEQDVIVQVLSGRIIQDTTLVATSDSDRVMYALDGQVFVGGDNTDSATLTIEPGTVLFGRGGADVLVVSRGSQIEAEGTAEAPIIMTSLQDVVGEETGAGQWGGFVILGNAPSNKCPADGSDCALQVEGIEAGAVFGGTDEEDNSGTLRYLVLKNAGFEIAPDNELNGITFGGVGRGTTVEYIQVDSNADDGIEMFGGTVDFKNVVLTGIQDDSVDCDNGWDGRMQFVYVEHDKNGGDANRGIECDNDGSNPGAEPMTQPTIANMTIIGNNFAGTNASEGVYLREGVGMNIYNMVITGPSEMGECLEVESEPVTQANLGNGNITMQNSAMACSNDENFKFGAADVDLEEWFLGQDGNFISTSVMLDSEGKPMAGSPLLGAGQDVANTVDGSFFESVDFIGAVHPDNDWRQGWAFGFGGGEVAREGDSEAPVAGCPTGTEAITPVDGVTTTCQLSGRITADLTLTEGNFYALDGQVFIGGDNVDSATLTVEPGVTIYGREGADVLIISRGSQIMAEGTADKPISLTSRQDVLGEDTFAGQWGGFVVLGNAPSNKCPSDGSDCALQVEGIEAGAVFGGTDEEDNSGTMRYVRVMHSGFEIAPDNELNGITFGGVGRGTTVEYLQVHKSSDDGIEMFGGNLNFKYVVLTDIQDDSVDCDNGWDGKMQYVLARHAEDDSDANRAIECDNDGSNPGAEPMTSPTIANMTIIGNNFVGTDSSEGIYFREGAMPKMHNFIVTGPAGMGECLEFESEPVTQANLSGGTAMTHSVMACENDENFKFGGSDVNLESWFLAQDGNQVAAGQSAVLNGIYTIIESTTEDFSGDTFFDNVDFIGAVEEGNDWTAGWTVGL</sequence>
<dbReference type="SMART" id="SM00710">
    <property type="entry name" value="PbH1"/>
    <property type="match status" value="4"/>
</dbReference>
<organism evidence="2 3">
    <name type="scientific">Lacimicrobium alkaliphilum</name>
    <dbReference type="NCBI Taxonomy" id="1526571"/>
    <lineage>
        <taxon>Bacteria</taxon>
        <taxon>Pseudomonadati</taxon>
        <taxon>Pseudomonadota</taxon>
        <taxon>Gammaproteobacteria</taxon>
        <taxon>Alteromonadales</taxon>
        <taxon>Alteromonadaceae</taxon>
        <taxon>Lacimicrobium</taxon>
    </lineage>
</organism>
<name>A0A0U3AEE4_9ALTE</name>
<protein>
    <recommendedName>
        <fullName evidence="4">Lipoprotein</fullName>
    </recommendedName>
</protein>
<feature type="compositionally biased region" description="Pro residues" evidence="1">
    <location>
        <begin position="35"/>
        <end position="53"/>
    </location>
</feature>
<dbReference type="KEGG" id="lal:AT746_14920"/>
<dbReference type="InterPro" id="IPR006626">
    <property type="entry name" value="PbH1"/>
</dbReference>
<evidence type="ECO:0000256" key="1">
    <source>
        <dbReference type="SAM" id="MobiDB-lite"/>
    </source>
</evidence>
<reference evidence="2 3" key="1">
    <citation type="submission" date="2015-12" db="EMBL/GenBank/DDBJ databases">
        <title>Complete genome of Lacimicrobium alkaliphilum KCTC 32984.</title>
        <authorList>
            <person name="Kim S.-G."/>
            <person name="Lee Y.-J."/>
        </authorList>
    </citation>
    <scope>NUCLEOTIDE SEQUENCE [LARGE SCALE GENOMIC DNA]</scope>
    <source>
        <strain evidence="2 3">YelD216</strain>
    </source>
</reference>
<dbReference type="PANTHER" id="PTHR41339">
    <property type="entry name" value="LIPL48"/>
    <property type="match status" value="1"/>
</dbReference>
<dbReference type="STRING" id="1526571.AT746_14920"/>
<dbReference type="InterPro" id="IPR011050">
    <property type="entry name" value="Pectin_lyase_fold/virulence"/>
</dbReference>
<evidence type="ECO:0008006" key="4">
    <source>
        <dbReference type="Google" id="ProtNLM"/>
    </source>
</evidence>
<accession>A0A0U3AEE4</accession>
<dbReference type="SUPFAM" id="SSF51126">
    <property type="entry name" value="Pectin lyase-like"/>
    <property type="match status" value="2"/>
</dbReference>
<feature type="region of interest" description="Disordered" evidence="1">
    <location>
        <begin position="29"/>
        <end position="62"/>
    </location>
</feature>
<dbReference type="OrthoDB" id="237393at2"/>
<dbReference type="EMBL" id="CP013650">
    <property type="protein sequence ID" value="ALS99422.1"/>
    <property type="molecule type" value="Genomic_DNA"/>
</dbReference>
<evidence type="ECO:0000313" key="3">
    <source>
        <dbReference type="Proteomes" id="UP000068447"/>
    </source>
</evidence>
<proteinExistence type="predicted"/>
<dbReference type="PANTHER" id="PTHR41339:SF1">
    <property type="entry name" value="SECRETED PROTEIN"/>
    <property type="match status" value="1"/>
</dbReference>
<dbReference type="AlphaFoldDB" id="A0A0U3AEE4"/>
<dbReference type="Proteomes" id="UP000068447">
    <property type="component" value="Chromosome"/>
</dbReference>
<gene>
    <name evidence="2" type="ORF">AT746_14920</name>
</gene>
<evidence type="ECO:0000313" key="2">
    <source>
        <dbReference type="EMBL" id="ALS99422.1"/>
    </source>
</evidence>
<keyword evidence="3" id="KW-1185">Reference proteome</keyword>
<dbReference type="RefSeq" id="WP_062481732.1">
    <property type="nucleotide sequence ID" value="NZ_CP013650.1"/>
</dbReference>